<keyword evidence="2" id="KW-1185">Reference proteome</keyword>
<reference evidence="1" key="1">
    <citation type="submission" date="2021-06" db="EMBL/GenBank/DDBJ databases">
        <authorList>
            <person name="Kallberg Y."/>
            <person name="Tangrot J."/>
            <person name="Rosling A."/>
        </authorList>
    </citation>
    <scope>NUCLEOTIDE SEQUENCE</scope>
    <source>
        <strain evidence="1">MA461A</strain>
    </source>
</reference>
<evidence type="ECO:0000313" key="2">
    <source>
        <dbReference type="Proteomes" id="UP000789920"/>
    </source>
</evidence>
<evidence type="ECO:0000313" key="1">
    <source>
        <dbReference type="EMBL" id="CAG8459772.1"/>
    </source>
</evidence>
<accession>A0ACA9K958</accession>
<proteinExistence type="predicted"/>
<comment type="caution">
    <text evidence="1">The sequence shown here is derived from an EMBL/GenBank/DDBJ whole genome shotgun (WGS) entry which is preliminary data.</text>
</comment>
<name>A0ACA9K958_9GLOM</name>
<dbReference type="Proteomes" id="UP000789920">
    <property type="component" value="Unassembled WGS sequence"/>
</dbReference>
<protein>
    <submittedName>
        <fullName evidence="1">6985_t:CDS:1</fullName>
    </submittedName>
</protein>
<organism evidence="1 2">
    <name type="scientific">Racocetra persica</name>
    <dbReference type="NCBI Taxonomy" id="160502"/>
    <lineage>
        <taxon>Eukaryota</taxon>
        <taxon>Fungi</taxon>
        <taxon>Fungi incertae sedis</taxon>
        <taxon>Mucoromycota</taxon>
        <taxon>Glomeromycotina</taxon>
        <taxon>Glomeromycetes</taxon>
        <taxon>Diversisporales</taxon>
        <taxon>Gigasporaceae</taxon>
        <taxon>Racocetra</taxon>
    </lineage>
</organism>
<sequence length="62" mass="6583">MDLLEYAQKLASQGNNQQQQNAQYLQTLIQSNSPAKTDNKQPGNNAPLLIGGLVVFGLGAVA</sequence>
<gene>
    <name evidence="1" type="ORF">RPERSI_LOCUS103</name>
</gene>
<dbReference type="EMBL" id="CAJVQC010000066">
    <property type="protein sequence ID" value="CAG8459772.1"/>
    <property type="molecule type" value="Genomic_DNA"/>
</dbReference>